<dbReference type="GO" id="GO:0006313">
    <property type="term" value="P:DNA transposition"/>
    <property type="evidence" value="ECO:0007669"/>
    <property type="project" value="InterPro"/>
</dbReference>
<dbReference type="InterPro" id="IPR002525">
    <property type="entry name" value="Transp_IS110-like_N"/>
</dbReference>
<evidence type="ECO:0008006" key="5">
    <source>
        <dbReference type="Google" id="ProtNLM"/>
    </source>
</evidence>
<evidence type="ECO:0000259" key="1">
    <source>
        <dbReference type="Pfam" id="PF01548"/>
    </source>
</evidence>
<dbReference type="GO" id="GO:0004803">
    <property type="term" value="F:transposase activity"/>
    <property type="evidence" value="ECO:0007669"/>
    <property type="project" value="InterPro"/>
</dbReference>
<keyword evidence="4" id="KW-1185">Reference proteome</keyword>
<evidence type="ECO:0000259" key="2">
    <source>
        <dbReference type="Pfam" id="PF02371"/>
    </source>
</evidence>
<organism evidence="3 4">
    <name type="scientific">Mycobacterium kiyosense</name>
    <dbReference type="NCBI Taxonomy" id="2871094"/>
    <lineage>
        <taxon>Bacteria</taxon>
        <taxon>Bacillati</taxon>
        <taxon>Actinomycetota</taxon>
        <taxon>Actinomycetes</taxon>
        <taxon>Mycobacteriales</taxon>
        <taxon>Mycobacteriaceae</taxon>
        <taxon>Mycobacterium</taxon>
    </lineage>
</organism>
<dbReference type="PANTHER" id="PTHR33055">
    <property type="entry name" value="TRANSPOSASE FOR INSERTION SEQUENCE ELEMENT IS1111A"/>
    <property type="match status" value="1"/>
</dbReference>
<accession>A0A9P3QCT0</accession>
<dbReference type="InterPro" id="IPR047650">
    <property type="entry name" value="Transpos_IS110"/>
</dbReference>
<evidence type="ECO:0000313" key="4">
    <source>
        <dbReference type="Proteomes" id="UP001064782"/>
    </source>
</evidence>
<dbReference type="RefSeq" id="WP_238304593.1">
    <property type="nucleotide sequence ID" value="NZ_BRXF01000150.1"/>
</dbReference>
<reference evidence="3" key="1">
    <citation type="submission" date="2022-08" db="EMBL/GenBank/DDBJ databases">
        <title>Mycobacterium kiyosense sp. nov., scotochromogenic slow-glowing species isolated from respiratory specimens.</title>
        <authorList>
            <person name="Fukano H."/>
            <person name="Kazumi Y."/>
            <person name="Sakagami N."/>
            <person name="Ato M."/>
            <person name="Mitarai S."/>
            <person name="Hoshino Y."/>
        </authorList>
    </citation>
    <scope>NUCLEOTIDE SEQUENCE</scope>
    <source>
        <strain evidence="3">1413</strain>
    </source>
</reference>
<sequence>MDEVDDVELLVERVAALDLGKAVLEACVRVPQAQRAGRRMQELRSYGTTTAQLLALAGWLRHWQVQRVVMESTSTYWKGVYYLLEAEGFDCWLVNAREVKNVPGRAKTDRADAVWLAKVAERGMCRPSLVQPPEIRRLRDLTRYRRALVQDRTREQQRVEKLLEDAQIKISSVLSDLHGVSGRVMMEALIAGERDPRTLARLAKSGARKKTDQLEEALRGFFTDHHATILRMMLDNSDRIGAQIATLDARIEEAIDPFSRQAARLADIVGVNTVAAAELIAETGVDMTRFPTAAHLVSWAKFCPQTHESAGKSMSKGRGKGNPWLAGTLGRIAFANSRADTFLGTRYRRLARRRGKQKAIVATGNSVLTVIYHLLSDPQARFCDLGPGYYESRINKHRRARDLATQLQALTGQHIAIRDGKAVITDNAA</sequence>
<protein>
    <recommendedName>
        <fullName evidence="5">IS110 family transposase</fullName>
    </recommendedName>
</protein>
<dbReference type="Pfam" id="PF01548">
    <property type="entry name" value="DEDD_Tnp_IS110"/>
    <property type="match status" value="1"/>
</dbReference>
<comment type="caution">
    <text evidence="3">The sequence shown here is derived from an EMBL/GenBank/DDBJ whole genome shotgun (WGS) entry which is preliminary data.</text>
</comment>
<dbReference type="InterPro" id="IPR003346">
    <property type="entry name" value="Transposase_20"/>
</dbReference>
<gene>
    <name evidence="3" type="ORF">Mkiyose1413_56590</name>
</gene>
<dbReference type="Pfam" id="PF02371">
    <property type="entry name" value="Transposase_20"/>
    <property type="match status" value="1"/>
</dbReference>
<dbReference type="AlphaFoldDB" id="A0A9P3QCT0"/>
<feature type="domain" description="Transposase IS116/IS110/IS902 C-terminal" evidence="2">
    <location>
        <begin position="263"/>
        <end position="341"/>
    </location>
</feature>
<name>A0A9P3QCT0_9MYCO</name>
<evidence type="ECO:0000313" key="3">
    <source>
        <dbReference type="EMBL" id="GLD33776.1"/>
    </source>
</evidence>
<dbReference type="NCBIfam" id="NF033542">
    <property type="entry name" value="transpos_IS110"/>
    <property type="match status" value="1"/>
</dbReference>
<dbReference type="EMBL" id="BRZI01000122">
    <property type="protein sequence ID" value="GLD33776.1"/>
    <property type="molecule type" value="Genomic_DNA"/>
</dbReference>
<dbReference type="PANTHER" id="PTHR33055:SF15">
    <property type="entry name" value="TRANSPOSASE-RELATED"/>
    <property type="match status" value="1"/>
</dbReference>
<dbReference type="GO" id="GO:0003677">
    <property type="term" value="F:DNA binding"/>
    <property type="evidence" value="ECO:0007669"/>
    <property type="project" value="InterPro"/>
</dbReference>
<feature type="domain" description="Transposase IS110-like N-terminal" evidence="1">
    <location>
        <begin position="17"/>
        <end position="165"/>
    </location>
</feature>
<dbReference type="Proteomes" id="UP001064782">
    <property type="component" value="Unassembled WGS sequence"/>
</dbReference>
<proteinExistence type="predicted"/>